<organism evidence="2 3">
    <name type="scientific">Candidatus Sungiibacteriota bacterium</name>
    <dbReference type="NCBI Taxonomy" id="2750080"/>
    <lineage>
        <taxon>Bacteria</taxon>
        <taxon>Candidatus Sungiibacteriota</taxon>
    </lineage>
</organism>
<dbReference type="Proteomes" id="UP000756703">
    <property type="component" value="Unassembled WGS sequence"/>
</dbReference>
<comment type="caution">
    <text evidence="2">The sequence shown here is derived from an EMBL/GenBank/DDBJ whole genome shotgun (WGS) entry which is preliminary data.</text>
</comment>
<feature type="signal peptide" evidence="1">
    <location>
        <begin position="1"/>
        <end position="28"/>
    </location>
</feature>
<evidence type="ECO:0008006" key="4">
    <source>
        <dbReference type="Google" id="ProtNLM"/>
    </source>
</evidence>
<proteinExistence type="predicted"/>
<dbReference type="AlphaFoldDB" id="A0A932YZB6"/>
<evidence type="ECO:0000256" key="1">
    <source>
        <dbReference type="SAM" id="SignalP"/>
    </source>
</evidence>
<evidence type="ECO:0000313" key="2">
    <source>
        <dbReference type="EMBL" id="MBI4132740.1"/>
    </source>
</evidence>
<gene>
    <name evidence="2" type="ORF">HY473_01400</name>
</gene>
<sequence>MKTYLQFGTIIRLLLTAGLLAMAPSVFSQSPALFSLSVAPELPVAGDTVTVSVVPANFSATTTMYTWSRDGLPVSGAGGLGRSALSISTDANQSQIIQVRVAVDPGAGFSPAEQSTTIYTLPSPSQQQEVLSALQSEFTLRASDTNPAPGETVTVEVVTFAFDKDAASYQWYVNGALQRSSSGRAQSRLSVAAGSEGEVKTVRVEVRTGSGEFRTKSVTLRPTSVAVYWWAETLVPYWYKGKALPSLNSRVNVIALPSVPSPSLLTYRWEFNGGLIPQSSGLGKSTFSFGLNLPVEERVSVTLKDALGTLIKTAEVNVKPVSPTVGIYAVQPLRGIVYENRLTDFSAPSGNSYDFLAVPFFFAREREQQLGYTWTLDGDAIVGTFAKPWLFTLTSNAGEVSLSRLGVAVTDLIKAGERASASFEASLR</sequence>
<keyword evidence="1" id="KW-0732">Signal</keyword>
<reference evidence="2" key="1">
    <citation type="submission" date="2020-07" db="EMBL/GenBank/DDBJ databases">
        <title>Huge and variable diversity of episymbiotic CPR bacteria and DPANN archaea in groundwater ecosystems.</title>
        <authorList>
            <person name="He C.Y."/>
            <person name="Keren R."/>
            <person name="Whittaker M."/>
            <person name="Farag I.F."/>
            <person name="Doudna J."/>
            <person name="Cate J.H.D."/>
            <person name="Banfield J.F."/>
        </authorList>
    </citation>
    <scope>NUCLEOTIDE SEQUENCE</scope>
    <source>
        <strain evidence="2">NC_groundwater_1225_Ag_S-0.1um_56_177</strain>
    </source>
</reference>
<evidence type="ECO:0000313" key="3">
    <source>
        <dbReference type="Proteomes" id="UP000756703"/>
    </source>
</evidence>
<protein>
    <recommendedName>
        <fullName evidence="4">Ig-like domain-containing protein</fullName>
    </recommendedName>
</protein>
<dbReference type="EMBL" id="JACQMI010000013">
    <property type="protein sequence ID" value="MBI4132740.1"/>
    <property type="molecule type" value="Genomic_DNA"/>
</dbReference>
<name>A0A932YZB6_9BACT</name>
<accession>A0A932YZB6</accession>
<feature type="chain" id="PRO_5037266377" description="Ig-like domain-containing protein" evidence="1">
    <location>
        <begin position="29"/>
        <end position="428"/>
    </location>
</feature>